<dbReference type="Proteomes" id="UP000236173">
    <property type="component" value="Unassembled WGS sequence"/>
</dbReference>
<name>A0A2H5XEB0_9BACT</name>
<organism evidence="2 3">
    <name type="scientific">Candidatus Fervidibacter japonicus</name>
    <dbReference type="NCBI Taxonomy" id="2035412"/>
    <lineage>
        <taxon>Bacteria</taxon>
        <taxon>Candidatus Fervidibacterota</taxon>
        <taxon>Candidatus Fervidibacter</taxon>
    </lineage>
</organism>
<comment type="caution">
    <text evidence="2">The sequence shown here is derived from an EMBL/GenBank/DDBJ whole genome shotgun (WGS) entry which is preliminary data.</text>
</comment>
<reference evidence="3" key="1">
    <citation type="submission" date="2017-09" db="EMBL/GenBank/DDBJ databases">
        <title>Metaegenomics of thermophilic ammonia-oxidizing enrichment culture.</title>
        <authorList>
            <person name="Kato S."/>
            <person name="Suzuki K."/>
        </authorList>
    </citation>
    <scope>NUCLEOTIDE SEQUENCE [LARGE SCALE GENOMIC DNA]</scope>
</reference>
<dbReference type="EMBL" id="BEHT01000029">
    <property type="protein sequence ID" value="GBC99512.1"/>
    <property type="molecule type" value="Genomic_DNA"/>
</dbReference>
<evidence type="ECO:0000313" key="3">
    <source>
        <dbReference type="Proteomes" id="UP000236173"/>
    </source>
</evidence>
<protein>
    <submittedName>
        <fullName evidence="2">Uncharacterized protein</fullName>
    </submittedName>
</protein>
<evidence type="ECO:0000313" key="2">
    <source>
        <dbReference type="EMBL" id="GBC99512.1"/>
    </source>
</evidence>
<accession>A0A2H5XEB0</accession>
<feature type="region of interest" description="Disordered" evidence="1">
    <location>
        <begin position="1"/>
        <end position="21"/>
    </location>
</feature>
<evidence type="ECO:0000256" key="1">
    <source>
        <dbReference type="SAM" id="MobiDB-lite"/>
    </source>
</evidence>
<gene>
    <name evidence="2" type="ORF">HRbin17_02037</name>
</gene>
<sequence length="73" mass="8057">MQRRRPVPKERGGVTPLVRQPSFNKGGLREIIAPHRSAAVPDCKDSRHFPHLTRRGVVEIIASLPRARAAGQG</sequence>
<dbReference type="AlphaFoldDB" id="A0A2H5XEB0"/>
<proteinExistence type="predicted"/>